<organism evidence="3 4">
    <name type="scientific">Candolleomyces aberdarensis</name>
    <dbReference type="NCBI Taxonomy" id="2316362"/>
    <lineage>
        <taxon>Eukaryota</taxon>
        <taxon>Fungi</taxon>
        <taxon>Dikarya</taxon>
        <taxon>Basidiomycota</taxon>
        <taxon>Agaricomycotina</taxon>
        <taxon>Agaricomycetes</taxon>
        <taxon>Agaricomycetidae</taxon>
        <taxon>Agaricales</taxon>
        <taxon>Agaricineae</taxon>
        <taxon>Psathyrellaceae</taxon>
        <taxon>Candolleomyces</taxon>
    </lineage>
</organism>
<name>A0A4Q2D3G1_9AGAR</name>
<dbReference type="OrthoDB" id="2270193at2759"/>
<comment type="caution">
    <text evidence="3">The sequence shown here is derived from an EMBL/GenBank/DDBJ whole genome shotgun (WGS) entry which is preliminary data.</text>
</comment>
<gene>
    <name evidence="3" type="ORF">EST38_g12023</name>
</gene>
<dbReference type="Proteomes" id="UP000290288">
    <property type="component" value="Unassembled WGS sequence"/>
</dbReference>
<dbReference type="EMBL" id="SDEE01000821">
    <property type="protein sequence ID" value="RXW13830.1"/>
    <property type="molecule type" value="Genomic_DNA"/>
</dbReference>
<dbReference type="InterPro" id="IPR057683">
    <property type="entry name" value="DUF7923"/>
</dbReference>
<keyword evidence="4" id="KW-1185">Reference proteome</keyword>
<protein>
    <recommendedName>
        <fullName evidence="2">DUF7923 domain-containing protein</fullName>
    </recommendedName>
</protein>
<evidence type="ECO:0000313" key="3">
    <source>
        <dbReference type="EMBL" id="RXW13830.1"/>
    </source>
</evidence>
<sequence>MASGSQLDVTLPETPPVSKTARLVALHKRMKDELDQIVGDEVTTQRMLQELQADLSLSKRAYTSLDSELSALRERSRIMELERDDLLNKSKANRLVVLIDGDGAIFNLDLIAQGQAGGHRAALMLSEGIMRHLPNRNTHQLWVYVFLNKRGLSDAFSRFSGQQARLKLDDFMIGFNQSTERFIMVDVGGAKEAADAKIKALFEAEIRLPQTECIIFAGCHDNGYVTTLRSHITSGSRDKLVLLQSYDEVASGIEALNLPIISIPYLFINQKLAPTATPQPIQNNLPTFTMPMSPKTLASNWASLETKGSHSPMPSFVELEPGPSESSSSSFVNPTPERPLLPLPSMTRELNRAVQNKCKFKGKGMHAQDKASKGEGRNHDPRGHPGSSGKAKT</sequence>
<evidence type="ECO:0000256" key="1">
    <source>
        <dbReference type="SAM" id="MobiDB-lite"/>
    </source>
</evidence>
<accession>A0A4Q2D3G1</accession>
<feature type="domain" description="DUF7923" evidence="2">
    <location>
        <begin position="91"/>
        <end position="267"/>
    </location>
</feature>
<dbReference type="AlphaFoldDB" id="A0A4Q2D3G1"/>
<dbReference type="PANTHER" id="PTHR37543:SF1">
    <property type="entry name" value="CCCH ZINC FINGER DNA BINDING PROTEIN (AFU_ORTHOLOGUE AFUA_5G12760)"/>
    <property type="match status" value="1"/>
</dbReference>
<dbReference type="PANTHER" id="PTHR37543">
    <property type="entry name" value="CCCH ZINC FINGER DNA BINDING PROTEIN (AFU_ORTHOLOGUE AFUA_5G12760)"/>
    <property type="match status" value="1"/>
</dbReference>
<proteinExistence type="predicted"/>
<evidence type="ECO:0000259" key="2">
    <source>
        <dbReference type="Pfam" id="PF25540"/>
    </source>
</evidence>
<feature type="region of interest" description="Disordered" evidence="1">
    <location>
        <begin position="305"/>
        <end position="393"/>
    </location>
</feature>
<dbReference type="Pfam" id="PF25540">
    <property type="entry name" value="DUF7923"/>
    <property type="match status" value="1"/>
</dbReference>
<reference evidence="3 4" key="1">
    <citation type="submission" date="2019-01" db="EMBL/GenBank/DDBJ databases">
        <title>Draft genome sequence of Psathyrella aberdarensis IHI B618.</title>
        <authorList>
            <person name="Buettner E."/>
            <person name="Kellner H."/>
        </authorList>
    </citation>
    <scope>NUCLEOTIDE SEQUENCE [LARGE SCALE GENOMIC DNA]</scope>
    <source>
        <strain evidence="3 4">IHI B618</strain>
    </source>
</reference>
<feature type="compositionally biased region" description="Basic and acidic residues" evidence="1">
    <location>
        <begin position="366"/>
        <end position="383"/>
    </location>
</feature>
<evidence type="ECO:0000313" key="4">
    <source>
        <dbReference type="Proteomes" id="UP000290288"/>
    </source>
</evidence>
<feature type="unsure residue" description="I or L" evidence="3">
    <location>
        <position position="285"/>
    </location>
</feature>